<dbReference type="PROSITE" id="PS00107">
    <property type="entry name" value="PROTEIN_KINASE_ATP"/>
    <property type="match status" value="1"/>
</dbReference>
<evidence type="ECO:0000313" key="23">
    <source>
        <dbReference type="EMBL" id="KAJ9557427.1"/>
    </source>
</evidence>
<proteinExistence type="inferred from homology"/>
<dbReference type="InterPro" id="IPR000719">
    <property type="entry name" value="Prot_kinase_dom"/>
</dbReference>
<keyword evidence="13 20" id="KW-0067">ATP-binding</keyword>
<dbReference type="GO" id="GO:0005886">
    <property type="term" value="C:plasma membrane"/>
    <property type="evidence" value="ECO:0007669"/>
    <property type="project" value="UniProtKB-SubCell"/>
</dbReference>
<dbReference type="FunFam" id="3.30.200.20:FF:000432">
    <property type="entry name" value="LRR receptor-like serine/threonine-protein kinase EFR"/>
    <property type="match status" value="1"/>
</dbReference>
<evidence type="ECO:0000256" key="8">
    <source>
        <dbReference type="ARBA" id="ARBA00022692"/>
    </source>
</evidence>
<keyword evidence="7" id="KW-0808">Transferase</keyword>
<keyword evidence="14" id="KW-1133">Transmembrane helix</keyword>
<dbReference type="GO" id="GO:0004674">
    <property type="term" value="F:protein serine/threonine kinase activity"/>
    <property type="evidence" value="ECO:0007669"/>
    <property type="project" value="UniProtKB-KW"/>
</dbReference>
<evidence type="ECO:0000256" key="9">
    <source>
        <dbReference type="ARBA" id="ARBA00022729"/>
    </source>
</evidence>
<dbReference type="FunFam" id="1.10.510.10:FF:000358">
    <property type="entry name" value="Putative leucine-rich repeat receptor-like serine/threonine-protein kinase"/>
    <property type="match status" value="1"/>
</dbReference>
<keyword evidence="6" id="KW-0433">Leucine-rich repeat</keyword>
<keyword evidence="15" id="KW-0472">Membrane</keyword>
<evidence type="ECO:0000256" key="7">
    <source>
        <dbReference type="ARBA" id="ARBA00022679"/>
    </source>
</evidence>
<evidence type="ECO:0000256" key="4">
    <source>
        <dbReference type="ARBA" id="ARBA00022527"/>
    </source>
</evidence>
<protein>
    <recommendedName>
        <fullName evidence="2">non-specific serine/threonine protein kinase</fullName>
        <ecNumber evidence="2">2.7.11.1</ecNumber>
    </recommendedName>
</protein>
<evidence type="ECO:0000256" key="16">
    <source>
        <dbReference type="ARBA" id="ARBA00023170"/>
    </source>
</evidence>
<evidence type="ECO:0000256" key="2">
    <source>
        <dbReference type="ARBA" id="ARBA00012513"/>
    </source>
</evidence>
<sequence length="364" mass="40173">MIHLPHQDYPTKPIDSISESFEKILYGRLFKATEGFSAANLIGTGGFGSVYKGVLDESGLTVAIKVLNLQHRGGSRSFMAECEALKNIRHRNLVKVITSCSSLNFQGNDFKALMYDFMPNGSLETWLHSSTTIDHLPHDQLHQLNLVQRISIAKDMAYALDYLHYRCGNVIVHRDLKPSNILLDSDMVAHVGDFSLAKILSLDELPDANTSTSSHVKGTIGYAPPEYGLGNEVSTGGEIYSYGILLLEMLKGKKPIDPMFREGLSLHSYATSGLAGCYVLQIVDPMLLCDDVKERCLISLVEIGVRCSSDAPKVRMDIGTVIHELLSVTYKRAAQGPHYPSSGLALDTCSMCDRIRHQVNQQKI</sequence>
<evidence type="ECO:0000256" key="17">
    <source>
        <dbReference type="ARBA" id="ARBA00023180"/>
    </source>
</evidence>
<accession>A0AA38TTR1</accession>
<evidence type="ECO:0000256" key="6">
    <source>
        <dbReference type="ARBA" id="ARBA00022614"/>
    </source>
</evidence>
<keyword evidence="5" id="KW-0597">Phosphoprotein</keyword>
<dbReference type="PANTHER" id="PTHR48055:SF55">
    <property type="entry name" value="PROTEIN KINASE DOMAIN-CONTAINING PROTEIN"/>
    <property type="match status" value="1"/>
</dbReference>
<comment type="subcellular location">
    <subcellularLocation>
        <location evidence="1">Cell membrane</location>
        <topology evidence="1">Single-pass membrane protein</topology>
    </subcellularLocation>
</comment>
<evidence type="ECO:0000256" key="1">
    <source>
        <dbReference type="ARBA" id="ARBA00004162"/>
    </source>
</evidence>
<reference evidence="23" key="1">
    <citation type="submission" date="2023-03" db="EMBL/GenBank/DDBJ databases">
        <title>Chromosome-scale reference genome and RAD-based genetic map of yellow starthistle (Centaurea solstitialis) reveal putative structural variation and QTLs associated with invader traits.</title>
        <authorList>
            <person name="Reatini B."/>
            <person name="Cang F.A."/>
            <person name="Jiang Q."/>
            <person name="Mckibben M.T.W."/>
            <person name="Barker M.S."/>
            <person name="Rieseberg L.H."/>
            <person name="Dlugosch K.M."/>
        </authorList>
    </citation>
    <scope>NUCLEOTIDE SEQUENCE</scope>
    <source>
        <strain evidence="23">CAN-66</strain>
        <tissue evidence="23">Leaf</tissue>
    </source>
</reference>
<evidence type="ECO:0000256" key="15">
    <source>
        <dbReference type="ARBA" id="ARBA00023136"/>
    </source>
</evidence>
<dbReference type="PROSITE" id="PS00108">
    <property type="entry name" value="PROTEIN_KINASE_ST"/>
    <property type="match status" value="1"/>
</dbReference>
<evidence type="ECO:0000256" key="11">
    <source>
        <dbReference type="ARBA" id="ARBA00022741"/>
    </source>
</evidence>
<evidence type="ECO:0000256" key="10">
    <source>
        <dbReference type="ARBA" id="ARBA00022737"/>
    </source>
</evidence>
<dbReference type="Proteomes" id="UP001172457">
    <property type="component" value="Chromosome 3"/>
</dbReference>
<keyword evidence="4 21" id="KW-0723">Serine/threonine-protein kinase</keyword>
<dbReference type="InterPro" id="IPR051564">
    <property type="entry name" value="LRR_receptor-like_kinase"/>
</dbReference>
<evidence type="ECO:0000256" key="14">
    <source>
        <dbReference type="ARBA" id="ARBA00022989"/>
    </source>
</evidence>
<comment type="catalytic activity">
    <reaction evidence="18">
        <text>L-threonyl-[protein] + ATP = O-phospho-L-threonyl-[protein] + ADP + H(+)</text>
        <dbReference type="Rhea" id="RHEA:46608"/>
        <dbReference type="Rhea" id="RHEA-COMP:11060"/>
        <dbReference type="Rhea" id="RHEA-COMP:11605"/>
        <dbReference type="ChEBI" id="CHEBI:15378"/>
        <dbReference type="ChEBI" id="CHEBI:30013"/>
        <dbReference type="ChEBI" id="CHEBI:30616"/>
        <dbReference type="ChEBI" id="CHEBI:61977"/>
        <dbReference type="ChEBI" id="CHEBI:456216"/>
        <dbReference type="EC" id="2.7.11.1"/>
    </reaction>
</comment>
<feature type="domain" description="Protein kinase" evidence="22">
    <location>
        <begin position="36"/>
        <end position="326"/>
    </location>
</feature>
<evidence type="ECO:0000256" key="3">
    <source>
        <dbReference type="ARBA" id="ARBA00022475"/>
    </source>
</evidence>
<dbReference type="Gene3D" id="3.30.200.20">
    <property type="entry name" value="Phosphorylase Kinase, domain 1"/>
    <property type="match status" value="1"/>
</dbReference>
<evidence type="ECO:0000256" key="20">
    <source>
        <dbReference type="PROSITE-ProRule" id="PRU10141"/>
    </source>
</evidence>
<name>A0AA38TTR1_9ASTR</name>
<comment type="similarity">
    <text evidence="21">Belongs to the protein kinase superfamily.</text>
</comment>
<comment type="catalytic activity">
    <reaction evidence="19">
        <text>L-seryl-[protein] + ATP = O-phospho-L-seryl-[protein] + ADP + H(+)</text>
        <dbReference type="Rhea" id="RHEA:17989"/>
        <dbReference type="Rhea" id="RHEA-COMP:9863"/>
        <dbReference type="Rhea" id="RHEA-COMP:11604"/>
        <dbReference type="ChEBI" id="CHEBI:15378"/>
        <dbReference type="ChEBI" id="CHEBI:29999"/>
        <dbReference type="ChEBI" id="CHEBI:30616"/>
        <dbReference type="ChEBI" id="CHEBI:83421"/>
        <dbReference type="ChEBI" id="CHEBI:456216"/>
        <dbReference type="EC" id="2.7.11.1"/>
    </reaction>
</comment>
<dbReference type="Gene3D" id="1.10.510.10">
    <property type="entry name" value="Transferase(Phosphotransferase) domain 1"/>
    <property type="match status" value="1"/>
</dbReference>
<keyword evidence="3" id="KW-1003">Cell membrane</keyword>
<dbReference type="EMBL" id="JARYMX010000003">
    <property type="protein sequence ID" value="KAJ9557427.1"/>
    <property type="molecule type" value="Genomic_DNA"/>
</dbReference>
<keyword evidence="24" id="KW-1185">Reference proteome</keyword>
<feature type="binding site" evidence="20">
    <location>
        <position position="65"/>
    </location>
    <ligand>
        <name>ATP</name>
        <dbReference type="ChEBI" id="CHEBI:30616"/>
    </ligand>
</feature>
<gene>
    <name evidence="23" type="ORF">OSB04_012041</name>
</gene>
<keyword evidence="16" id="KW-0675">Receptor</keyword>
<dbReference type="SMART" id="SM00220">
    <property type="entry name" value="S_TKc"/>
    <property type="match status" value="1"/>
</dbReference>
<evidence type="ECO:0000256" key="13">
    <source>
        <dbReference type="ARBA" id="ARBA00022840"/>
    </source>
</evidence>
<dbReference type="SUPFAM" id="SSF56112">
    <property type="entry name" value="Protein kinase-like (PK-like)"/>
    <property type="match status" value="1"/>
</dbReference>
<evidence type="ECO:0000256" key="12">
    <source>
        <dbReference type="ARBA" id="ARBA00022777"/>
    </source>
</evidence>
<dbReference type="AlphaFoldDB" id="A0AA38TTR1"/>
<evidence type="ECO:0000313" key="24">
    <source>
        <dbReference type="Proteomes" id="UP001172457"/>
    </source>
</evidence>
<dbReference type="InterPro" id="IPR011009">
    <property type="entry name" value="Kinase-like_dom_sf"/>
</dbReference>
<keyword evidence="12" id="KW-0418">Kinase</keyword>
<dbReference type="Pfam" id="PF00069">
    <property type="entry name" value="Pkinase"/>
    <property type="match status" value="1"/>
</dbReference>
<dbReference type="PANTHER" id="PTHR48055">
    <property type="entry name" value="LEUCINE-RICH REPEAT RECEPTOR PROTEIN KINASE EMS1"/>
    <property type="match status" value="1"/>
</dbReference>
<evidence type="ECO:0000256" key="5">
    <source>
        <dbReference type="ARBA" id="ARBA00022553"/>
    </source>
</evidence>
<keyword evidence="11 20" id="KW-0547">Nucleotide-binding</keyword>
<keyword evidence="17" id="KW-0325">Glycoprotein</keyword>
<dbReference type="InterPro" id="IPR017441">
    <property type="entry name" value="Protein_kinase_ATP_BS"/>
</dbReference>
<evidence type="ECO:0000256" key="18">
    <source>
        <dbReference type="ARBA" id="ARBA00047899"/>
    </source>
</evidence>
<organism evidence="23 24">
    <name type="scientific">Centaurea solstitialis</name>
    <name type="common">yellow star-thistle</name>
    <dbReference type="NCBI Taxonomy" id="347529"/>
    <lineage>
        <taxon>Eukaryota</taxon>
        <taxon>Viridiplantae</taxon>
        <taxon>Streptophyta</taxon>
        <taxon>Embryophyta</taxon>
        <taxon>Tracheophyta</taxon>
        <taxon>Spermatophyta</taxon>
        <taxon>Magnoliopsida</taxon>
        <taxon>eudicotyledons</taxon>
        <taxon>Gunneridae</taxon>
        <taxon>Pentapetalae</taxon>
        <taxon>asterids</taxon>
        <taxon>campanulids</taxon>
        <taxon>Asterales</taxon>
        <taxon>Asteraceae</taxon>
        <taxon>Carduoideae</taxon>
        <taxon>Cardueae</taxon>
        <taxon>Centaureinae</taxon>
        <taxon>Centaurea</taxon>
    </lineage>
</organism>
<comment type="caution">
    <text evidence="23">The sequence shown here is derived from an EMBL/GenBank/DDBJ whole genome shotgun (WGS) entry which is preliminary data.</text>
</comment>
<dbReference type="GO" id="GO:0005524">
    <property type="term" value="F:ATP binding"/>
    <property type="evidence" value="ECO:0007669"/>
    <property type="project" value="UniProtKB-UniRule"/>
</dbReference>
<evidence type="ECO:0000256" key="19">
    <source>
        <dbReference type="ARBA" id="ARBA00048679"/>
    </source>
</evidence>
<dbReference type="InterPro" id="IPR008271">
    <property type="entry name" value="Ser/Thr_kinase_AS"/>
</dbReference>
<evidence type="ECO:0000256" key="21">
    <source>
        <dbReference type="RuleBase" id="RU000304"/>
    </source>
</evidence>
<keyword evidence="8" id="KW-0812">Transmembrane</keyword>
<keyword evidence="9" id="KW-0732">Signal</keyword>
<dbReference type="EC" id="2.7.11.1" evidence="2"/>
<dbReference type="PROSITE" id="PS50011">
    <property type="entry name" value="PROTEIN_KINASE_DOM"/>
    <property type="match status" value="1"/>
</dbReference>
<evidence type="ECO:0000259" key="22">
    <source>
        <dbReference type="PROSITE" id="PS50011"/>
    </source>
</evidence>
<keyword evidence="10" id="KW-0677">Repeat</keyword>